<proteinExistence type="predicted"/>
<reference evidence="1" key="2">
    <citation type="journal article" date="2015" name="Fish Shellfish Immunol.">
        <title>Early steps in the European eel (Anguilla anguilla)-Vibrio vulnificus interaction in the gills: Role of the RtxA13 toxin.</title>
        <authorList>
            <person name="Callol A."/>
            <person name="Pajuelo D."/>
            <person name="Ebbesson L."/>
            <person name="Teles M."/>
            <person name="MacKenzie S."/>
            <person name="Amaro C."/>
        </authorList>
    </citation>
    <scope>NUCLEOTIDE SEQUENCE</scope>
</reference>
<protein>
    <submittedName>
        <fullName evidence="1">Uncharacterized protein</fullName>
    </submittedName>
</protein>
<name>A0A0E9UD59_ANGAN</name>
<evidence type="ECO:0000313" key="1">
    <source>
        <dbReference type="EMBL" id="JAH63175.1"/>
    </source>
</evidence>
<reference evidence="1" key="1">
    <citation type="submission" date="2014-11" db="EMBL/GenBank/DDBJ databases">
        <authorList>
            <person name="Amaro Gonzalez C."/>
        </authorList>
    </citation>
    <scope>NUCLEOTIDE SEQUENCE</scope>
</reference>
<accession>A0A0E9UD59</accession>
<dbReference type="EMBL" id="GBXM01045402">
    <property type="protein sequence ID" value="JAH63175.1"/>
    <property type="molecule type" value="Transcribed_RNA"/>
</dbReference>
<organism evidence="1">
    <name type="scientific">Anguilla anguilla</name>
    <name type="common">European freshwater eel</name>
    <name type="synonym">Muraena anguilla</name>
    <dbReference type="NCBI Taxonomy" id="7936"/>
    <lineage>
        <taxon>Eukaryota</taxon>
        <taxon>Metazoa</taxon>
        <taxon>Chordata</taxon>
        <taxon>Craniata</taxon>
        <taxon>Vertebrata</taxon>
        <taxon>Euteleostomi</taxon>
        <taxon>Actinopterygii</taxon>
        <taxon>Neopterygii</taxon>
        <taxon>Teleostei</taxon>
        <taxon>Anguilliformes</taxon>
        <taxon>Anguillidae</taxon>
        <taxon>Anguilla</taxon>
    </lineage>
</organism>
<sequence length="15" mass="1759">MNLKAMIIIMIVKIQ</sequence>